<keyword evidence="2" id="KW-1185">Reference proteome</keyword>
<reference evidence="1" key="1">
    <citation type="journal article" date="2018" name="Genome Biol. Evol.">
        <title>Genomics and development of Lentinus tigrinus, a white-rot wood-decaying mushroom with dimorphic fruiting bodies.</title>
        <authorList>
            <person name="Wu B."/>
            <person name="Xu Z."/>
            <person name="Knudson A."/>
            <person name="Carlson A."/>
            <person name="Chen N."/>
            <person name="Kovaka S."/>
            <person name="LaButti K."/>
            <person name="Lipzen A."/>
            <person name="Pennachio C."/>
            <person name="Riley R."/>
            <person name="Schakwitz W."/>
            <person name="Umezawa K."/>
            <person name="Ohm R.A."/>
            <person name="Grigoriev I.V."/>
            <person name="Nagy L.G."/>
            <person name="Gibbons J."/>
            <person name="Hibbett D."/>
        </authorList>
    </citation>
    <scope>NUCLEOTIDE SEQUENCE [LARGE SCALE GENOMIC DNA]</scope>
    <source>
        <strain evidence="1">ALCF2SS1-6</strain>
    </source>
</reference>
<evidence type="ECO:0000313" key="1">
    <source>
        <dbReference type="EMBL" id="RPD55946.1"/>
    </source>
</evidence>
<sequence>MSESAVRTGGRCTLVTSCSRRGPSYLALRGRHWHWQLLMIVLGPLFGAPARYTSQTETPSESQPVLLHRWRARKARSSTTARYEPVGGQRSVTRDRRGGFAGLWFGGPGRLRRRIQGRWYWGQAI</sequence>
<proteinExistence type="predicted"/>
<dbReference type="EMBL" id="ML122291">
    <property type="protein sequence ID" value="RPD55946.1"/>
    <property type="molecule type" value="Genomic_DNA"/>
</dbReference>
<organism evidence="1 2">
    <name type="scientific">Lentinus tigrinus ALCF2SS1-6</name>
    <dbReference type="NCBI Taxonomy" id="1328759"/>
    <lineage>
        <taxon>Eukaryota</taxon>
        <taxon>Fungi</taxon>
        <taxon>Dikarya</taxon>
        <taxon>Basidiomycota</taxon>
        <taxon>Agaricomycotina</taxon>
        <taxon>Agaricomycetes</taxon>
        <taxon>Polyporales</taxon>
        <taxon>Polyporaceae</taxon>
        <taxon>Lentinus</taxon>
    </lineage>
</organism>
<dbReference type="Proteomes" id="UP000313359">
    <property type="component" value="Unassembled WGS sequence"/>
</dbReference>
<evidence type="ECO:0000313" key="2">
    <source>
        <dbReference type="Proteomes" id="UP000313359"/>
    </source>
</evidence>
<accession>A0A5C2RXZ1</accession>
<name>A0A5C2RXZ1_9APHY</name>
<dbReference type="AlphaFoldDB" id="A0A5C2RXZ1"/>
<gene>
    <name evidence="1" type="ORF">L227DRAFT_289484</name>
</gene>
<protein>
    <submittedName>
        <fullName evidence="1">Uncharacterized protein</fullName>
    </submittedName>
</protein>